<feature type="transmembrane region" description="Helical" evidence="2">
    <location>
        <begin position="83"/>
        <end position="107"/>
    </location>
</feature>
<evidence type="ECO:0000313" key="4">
    <source>
        <dbReference type="Proteomes" id="UP000194903"/>
    </source>
</evidence>
<proteinExistence type="predicted"/>
<keyword evidence="2" id="KW-0812">Transmembrane</keyword>
<organism evidence="3 4">
    <name type="scientific">Butyricicoccus porcorum</name>
    <dbReference type="NCBI Taxonomy" id="1945634"/>
    <lineage>
        <taxon>Bacteria</taxon>
        <taxon>Bacillati</taxon>
        <taxon>Bacillota</taxon>
        <taxon>Clostridia</taxon>
        <taxon>Eubacteriales</taxon>
        <taxon>Butyricicoccaceae</taxon>
        <taxon>Butyricicoccus</taxon>
    </lineage>
</organism>
<evidence type="ECO:0000256" key="2">
    <source>
        <dbReference type="SAM" id="Phobius"/>
    </source>
</evidence>
<feature type="compositionally biased region" description="Basic and acidic residues" evidence="1">
    <location>
        <begin position="24"/>
        <end position="42"/>
    </location>
</feature>
<name>A0A252F807_9FIRM</name>
<feature type="region of interest" description="Disordered" evidence="1">
    <location>
        <begin position="1"/>
        <end position="50"/>
    </location>
</feature>
<feature type="transmembrane region" description="Helical" evidence="2">
    <location>
        <begin position="55"/>
        <end position="77"/>
    </location>
</feature>
<accession>A0A252F807</accession>
<dbReference type="AlphaFoldDB" id="A0A252F807"/>
<reference evidence="3 4" key="1">
    <citation type="submission" date="2017-05" db="EMBL/GenBank/DDBJ databases">
        <title>Butyricicoccus porcorum sp. nov. a butyrate-producing bacterium from the swine intestinal tract.</title>
        <authorList>
            <person name="Trachsel J."/>
            <person name="Humphrey S."/>
            <person name="Allen H.K."/>
        </authorList>
    </citation>
    <scope>NUCLEOTIDE SEQUENCE [LARGE SCALE GENOMIC DNA]</scope>
    <source>
        <strain evidence="3">BB10</strain>
    </source>
</reference>
<evidence type="ECO:0000313" key="3">
    <source>
        <dbReference type="EMBL" id="OUM21790.1"/>
    </source>
</evidence>
<keyword evidence="2" id="KW-0472">Membrane</keyword>
<sequence>MAQDREQKNYRITCIEDENGNRPGDMHEPTEPEQNQLEHDPLDELPDLSEQTGGLPIVTFVLICLAASSVMLIGRMLTAGSALVVAGCVGLEVIVAFGVVVLIRGMFRKLRRQGEDEKWYPISTAVMAIGIAVGLVIGVFYCL</sequence>
<dbReference type="RefSeq" id="WP_087016775.1">
    <property type="nucleotide sequence ID" value="NZ_NHOC01000001.1"/>
</dbReference>
<evidence type="ECO:0000256" key="1">
    <source>
        <dbReference type="SAM" id="MobiDB-lite"/>
    </source>
</evidence>
<gene>
    <name evidence="3" type="ORF">CBW42_00755</name>
</gene>
<dbReference type="Proteomes" id="UP000194903">
    <property type="component" value="Unassembled WGS sequence"/>
</dbReference>
<keyword evidence="4" id="KW-1185">Reference proteome</keyword>
<feature type="transmembrane region" description="Helical" evidence="2">
    <location>
        <begin position="119"/>
        <end position="141"/>
    </location>
</feature>
<protein>
    <submittedName>
        <fullName evidence="3">Uncharacterized protein</fullName>
    </submittedName>
</protein>
<keyword evidence="2" id="KW-1133">Transmembrane helix</keyword>
<comment type="caution">
    <text evidence="3">The sequence shown here is derived from an EMBL/GenBank/DDBJ whole genome shotgun (WGS) entry which is preliminary data.</text>
</comment>
<dbReference type="EMBL" id="NHOC01000001">
    <property type="protein sequence ID" value="OUM21790.1"/>
    <property type="molecule type" value="Genomic_DNA"/>
</dbReference>